<dbReference type="Proteomes" id="UP000609531">
    <property type="component" value="Unassembled WGS sequence"/>
</dbReference>
<comment type="similarity">
    <text evidence="1">Belongs to the short-chain dehydrogenases/reductases (SDR) family.</text>
</comment>
<keyword evidence="3" id="KW-1185">Reference proteome</keyword>
<evidence type="ECO:0000256" key="1">
    <source>
        <dbReference type="ARBA" id="ARBA00006484"/>
    </source>
</evidence>
<dbReference type="PANTHER" id="PTHR42760">
    <property type="entry name" value="SHORT-CHAIN DEHYDROGENASES/REDUCTASES FAMILY MEMBER"/>
    <property type="match status" value="1"/>
</dbReference>
<dbReference type="Pfam" id="PF13561">
    <property type="entry name" value="adh_short_C2"/>
    <property type="match status" value="1"/>
</dbReference>
<reference evidence="2" key="1">
    <citation type="submission" date="2020-12" db="EMBL/GenBank/DDBJ databases">
        <title>Bacterial taxonomy.</title>
        <authorList>
            <person name="Pan X."/>
        </authorList>
    </citation>
    <scope>NUCLEOTIDE SEQUENCE</scope>
    <source>
        <strain evidence="2">B2012</strain>
    </source>
</reference>
<dbReference type="NCBIfam" id="NF009466">
    <property type="entry name" value="PRK12826.1-2"/>
    <property type="match status" value="1"/>
</dbReference>
<dbReference type="GO" id="GO:0016616">
    <property type="term" value="F:oxidoreductase activity, acting on the CH-OH group of donors, NAD or NADP as acceptor"/>
    <property type="evidence" value="ECO:0007669"/>
    <property type="project" value="TreeGrafter"/>
</dbReference>
<dbReference type="EMBL" id="JAEKJA010000021">
    <property type="protein sequence ID" value="MBJ3777971.1"/>
    <property type="molecule type" value="Genomic_DNA"/>
</dbReference>
<dbReference type="InterPro" id="IPR020904">
    <property type="entry name" value="Sc_DH/Rdtase_CS"/>
</dbReference>
<dbReference type="InterPro" id="IPR036291">
    <property type="entry name" value="NAD(P)-bd_dom_sf"/>
</dbReference>
<dbReference type="GO" id="GO:0030497">
    <property type="term" value="P:fatty acid elongation"/>
    <property type="evidence" value="ECO:0007669"/>
    <property type="project" value="TreeGrafter"/>
</dbReference>
<dbReference type="FunFam" id="3.40.50.720:FF:000084">
    <property type="entry name" value="Short-chain dehydrogenase reductase"/>
    <property type="match status" value="1"/>
</dbReference>
<evidence type="ECO:0000313" key="2">
    <source>
        <dbReference type="EMBL" id="MBJ3777971.1"/>
    </source>
</evidence>
<name>A0A934MJ71_9HYPH</name>
<dbReference type="PANTHER" id="PTHR42760:SF129">
    <property type="entry name" value="OXIDOREDUCTASE"/>
    <property type="match status" value="1"/>
</dbReference>
<sequence>MTDGQEGAPVAVVTGGASGIGLGVAQHFASEGMRVVVWDWNDATLAEASAGAGFALTRQVDVTDEASVKAATDEVAERFGRIDILVNSAGIAGSQAPITDYALADWERCLSVNLTGTFLCCKHVVAVMERNDYGRIVNLSSMSGRQGTPRSPAYSAAKAGVIGLTNALGRELVQTNIRINCIAPSAIETEFMRSVPKARFDAAIALIPLGRLGRVEEVVAMIAFLASEGCSFTTGAVFDLSGGRAAI</sequence>
<dbReference type="PROSITE" id="PS00061">
    <property type="entry name" value="ADH_SHORT"/>
    <property type="match status" value="1"/>
</dbReference>
<evidence type="ECO:0000313" key="3">
    <source>
        <dbReference type="Proteomes" id="UP000609531"/>
    </source>
</evidence>
<dbReference type="PRINTS" id="PR00081">
    <property type="entry name" value="GDHRDH"/>
</dbReference>
<accession>A0A934MJ71</accession>
<dbReference type="PRINTS" id="PR00080">
    <property type="entry name" value="SDRFAMILY"/>
</dbReference>
<dbReference type="InterPro" id="IPR002347">
    <property type="entry name" value="SDR_fam"/>
</dbReference>
<dbReference type="AlphaFoldDB" id="A0A934MJ71"/>
<proteinExistence type="inferred from homology"/>
<dbReference type="RefSeq" id="WP_198883866.1">
    <property type="nucleotide sequence ID" value="NZ_JAEKJA010000021.1"/>
</dbReference>
<protein>
    <submittedName>
        <fullName evidence="2">SDR family oxidoreductase</fullName>
    </submittedName>
</protein>
<gene>
    <name evidence="2" type="ORF">JCR33_19880</name>
</gene>
<dbReference type="Gene3D" id="3.40.50.720">
    <property type="entry name" value="NAD(P)-binding Rossmann-like Domain"/>
    <property type="match status" value="1"/>
</dbReference>
<dbReference type="CDD" id="cd05233">
    <property type="entry name" value="SDR_c"/>
    <property type="match status" value="1"/>
</dbReference>
<organism evidence="2 3">
    <name type="scientific">Acuticoccus mangrovi</name>
    <dbReference type="NCBI Taxonomy" id="2796142"/>
    <lineage>
        <taxon>Bacteria</taxon>
        <taxon>Pseudomonadati</taxon>
        <taxon>Pseudomonadota</taxon>
        <taxon>Alphaproteobacteria</taxon>
        <taxon>Hyphomicrobiales</taxon>
        <taxon>Amorphaceae</taxon>
        <taxon>Acuticoccus</taxon>
    </lineage>
</organism>
<comment type="caution">
    <text evidence="2">The sequence shown here is derived from an EMBL/GenBank/DDBJ whole genome shotgun (WGS) entry which is preliminary data.</text>
</comment>
<dbReference type="SUPFAM" id="SSF51735">
    <property type="entry name" value="NAD(P)-binding Rossmann-fold domains"/>
    <property type="match status" value="1"/>
</dbReference>